<gene>
    <name evidence="2" type="ORF">EDD80_104184</name>
</gene>
<evidence type="ECO:0000313" key="2">
    <source>
        <dbReference type="EMBL" id="TCS87833.1"/>
    </source>
</evidence>
<accession>A0A4R3KSK2</accession>
<dbReference type="PROSITE" id="PS51257">
    <property type="entry name" value="PROKAR_LIPOPROTEIN"/>
    <property type="match status" value="1"/>
</dbReference>
<protein>
    <submittedName>
        <fullName evidence="2">Sugar phosphate isomerase/epimerase</fullName>
    </submittedName>
</protein>
<dbReference type="InterPro" id="IPR013022">
    <property type="entry name" value="Xyl_isomerase-like_TIM-brl"/>
</dbReference>
<dbReference type="InterPro" id="IPR006311">
    <property type="entry name" value="TAT_signal"/>
</dbReference>
<dbReference type="InterPro" id="IPR036237">
    <property type="entry name" value="Xyl_isomerase-like_sf"/>
</dbReference>
<dbReference type="OrthoDB" id="1114629at2"/>
<dbReference type="AlphaFoldDB" id="A0A4R3KSK2"/>
<evidence type="ECO:0000259" key="1">
    <source>
        <dbReference type="Pfam" id="PF01261"/>
    </source>
</evidence>
<organism evidence="2 3">
    <name type="scientific">Anseongella ginsenosidimutans</name>
    <dbReference type="NCBI Taxonomy" id="496056"/>
    <lineage>
        <taxon>Bacteria</taxon>
        <taxon>Pseudomonadati</taxon>
        <taxon>Bacteroidota</taxon>
        <taxon>Sphingobacteriia</taxon>
        <taxon>Sphingobacteriales</taxon>
        <taxon>Sphingobacteriaceae</taxon>
        <taxon>Anseongella</taxon>
    </lineage>
</organism>
<name>A0A4R3KSK2_9SPHI</name>
<dbReference type="SUPFAM" id="SSF51658">
    <property type="entry name" value="Xylose isomerase-like"/>
    <property type="match status" value="1"/>
</dbReference>
<dbReference type="Pfam" id="PF01261">
    <property type="entry name" value="AP_endonuc_2"/>
    <property type="match status" value="1"/>
</dbReference>
<dbReference type="Gene3D" id="3.20.20.150">
    <property type="entry name" value="Divalent-metal-dependent TIM barrel enzymes"/>
    <property type="match status" value="1"/>
</dbReference>
<keyword evidence="3" id="KW-1185">Reference proteome</keyword>
<reference evidence="2 3" key="1">
    <citation type="submission" date="2019-03" db="EMBL/GenBank/DDBJ databases">
        <title>Genomic Encyclopedia of Type Strains, Phase IV (KMG-IV): sequencing the most valuable type-strain genomes for metagenomic binning, comparative biology and taxonomic classification.</title>
        <authorList>
            <person name="Goeker M."/>
        </authorList>
    </citation>
    <scope>NUCLEOTIDE SEQUENCE [LARGE SCALE GENOMIC DNA]</scope>
    <source>
        <strain evidence="2 3">DSM 21100</strain>
    </source>
</reference>
<dbReference type="InterPro" id="IPR050312">
    <property type="entry name" value="IolE/XylAMocC-like"/>
</dbReference>
<dbReference type="Proteomes" id="UP000295807">
    <property type="component" value="Unassembled WGS sequence"/>
</dbReference>
<keyword evidence="2" id="KW-0413">Isomerase</keyword>
<comment type="caution">
    <text evidence="2">The sequence shown here is derived from an EMBL/GenBank/DDBJ whole genome shotgun (WGS) entry which is preliminary data.</text>
</comment>
<evidence type="ECO:0000313" key="3">
    <source>
        <dbReference type="Proteomes" id="UP000295807"/>
    </source>
</evidence>
<proteinExistence type="predicted"/>
<sequence length="346" mass="37644">MSSNRNRRAFIRRVSALSLLAGAGGVLPASLISCVQGNKKQGSAAESDSLAAESGSAGELFFKISLAEWSLHRALRKGDLDNLGFPAKAKNEFGIDAVEYVNQFFMDKAKDKTYLGELKKRCDDLGVTSVRIMIDEEGDLGNVDEAARTKALENHYKWVEAAQFLGCTDIRVNARGEGPAEEVAAAAADGLGRLSTFAKDYNIAIIVENHGGYSSNGEWLAGVMKTVNDSNCGTLPDFGNFCIERTEPEEETIEAYMATKCLKDYDMYKGVKEMMPFAKGVSAKSYAFDNQGKETTIDYPKMMQIVKDAGYTSYVGIEYEGVGNISEDEGIRKTLELLKKTGAALS</sequence>
<feature type="domain" description="Xylose isomerase-like TIM barrel" evidence="1">
    <location>
        <begin position="92"/>
        <end position="340"/>
    </location>
</feature>
<dbReference type="GO" id="GO:0016853">
    <property type="term" value="F:isomerase activity"/>
    <property type="evidence" value="ECO:0007669"/>
    <property type="project" value="UniProtKB-KW"/>
</dbReference>
<dbReference type="PANTHER" id="PTHR12110">
    <property type="entry name" value="HYDROXYPYRUVATE ISOMERASE"/>
    <property type="match status" value="1"/>
</dbReference>
<dbReference type="PANTHER" id="PTHR12110:SF53">
    <property type="entry name" value="BLR5974 PROTEIN"/>
    <property type="match status" value="1"/>
</dbReference>
<dbReference type="EMBL" id="SMAD01000004">
    <property type="protein sequence ID" value="TCS87833.1"/>
    <property type="molecule type" value="Genomic_DNA"/>
</dbReference>
<dbReference type="RefSeq" id="WP_132128918.1">
    <property type="nucleotide sequence ID" value="NZ_CP042432.1"/>
</dbReference>
<dbReference type="PROSITE" id="PS51318">
    <property type="entry name" value="TAT"/>
    <property type="match status" value="1"/>
</dbReference>